<feature type="region of interest" description="Disordered" evidence="1">
    <location>
        <begin position="40"/>
        <end position="151"/>
    </location>
</feature>
<dbReference type="Proteomes" id="UP000515153">
    <property type="component" value="Unplaced"/>
</dbReference>
<evidence type="ECO:0000313" key="4">
    <source>
        <dbReference type="RefSeq" id="XP_030976295.1"/>
    </source>
</evidence>
<protein>
    <recommendedName>
        <fullName evidence="2">PD-(D/E)XK nuclease-like domain-containing protein</fullName>
    </recommendedName>
</protein>
<feature type="compositionally biased region" description="Polar residues" evidence="1">
    <location>
        <begin position="70"/>
        <end position="81"/>
    </location>
</feature>
<evidence type="ECO:0000256" key="1">
    <source>
        <dbReference type="SAM" id="MobiDB-lite"/>
    </source>
</evidence>
<name>A0A6P8AN06_PYRGI</name>
<feature type="non-terminal residue" evidence="4">
    <location>
        <position position="540"/>
    </location>
</feature>
<proteinExistence type="predicted"/>
<dbReference type="GeneID" id="41967153"/>
<reference evidence="4" key="1">
    <citation type="journal article" date="2019" name="Mol. Biol. Evol.">
        <title>Blast fungal genomes show frequent chromosomal changes, gene gains and losses, and effector gene turnover.</title>
        <authorList>
            <person name="Gomez Luciano L.B."/>
            <person name="Jason Tsai I."/>
            <person name="Chuma I."/>
            <person name="Tosa Y."/>
            <person name="Chen Y.H."/>
            <person name="Li J.Y."/>
            <person name="Li M.Y."/>
            <person name="Jade Lu M.Y."/>
            <person name="Nakayashiki H."/>
            <person name="Li W.H."/>
        </authorList>
    </citation>
    <scope>NUCLEOTIDE SEQUENCE</scope>
    <source>
        <strain evidence="4">NI907</strain>
    </source>
</reference>
<keyword evidence="3" id="KW-1185">Reference proteome</keyword>
<feature type="compositionally biased region" description="Low complexity" evidence="1">
    <location>
        <begin position="115"/>
        <end position="135"/>
    </location>
</feature>
<feature type="region of interest" description="Disordered" evidence="1">
    <location>
        <begin position="506"/>
        <end position="540"/>
    </location>
</feature>
<feature type="compositionally biased region" description="Basic and acidic residues" evidence="1">
    <location>
        <begin position="510"/>
        <end position="526"/>
    </location>
</feature>
<evidence type="ECO:0000259" key="2">
    <source>
        <dbReference type="Pfam" id="PF20516"/>
    </source>
</evidence>
<sequence>MSFVTEPSQICLWCRVSSWIHATAPQESKEQFRHDELNKYNDHKITMPLTPPSTSPSKRRRLMPSDDSESITLRTANSIDSDITAEAIDDPTPRAQRGGIPPCHTLPSSLAFRPSASQSQGSGSIVSGSSQSGSGLTPRRRSVSPVKKTNDLRKLAIPTTLTPLTAPKKQLPPSMLTIYKRIEDIMHYGDPFAPAEVQSAINDIMQAAGEREWPAGWFEQQADTGGAVAERELERILEIQTLAAECSSEKVSEATWNLEVHGPLLKLAMTAIRGVSRHLITTARIESKWLPIIRISPGPLISASESGSIRCSGNTVGGKMVDFALTLDTASTPLAVIKEHIYASDLSADLSVNQTTYNPLTLRPIGVSVETKASAAGAEQGRIQLALWTIAWYKRVQAWVDSCADDIRLPDAMPVILVTEHAWNLAFVCNRGGEAFELVYEISIGSTSNLRDLYKLLAVLRILGHWIDTDLRQWFERLFRTPLIIKSHHGEVGKLEIAVIVAVSRRKTKSAPEEMSSERPVSRYREVVQSPPNARPKPRD</sequence>
<evidence type="ECO:0000313" key="3">
    <source>
        <dbReference type="Proteomes" id="UP000515153"/>
    </source>
</evidence>
<reference evidence="4" key="2">
    <citation type="submission" date="2019-10" db="EMBL/GenBank/DDBJ databases">
        <authorList>
            <consortium name="NCBI Genome Project"/>
        </authorList>
    </citation>
    <scope>NUCLEOTIDE SEQUENCE</scope>
    <source>
        <strain evidence="4">NI907</strain>
    </source>
</reference>
<organism evidence="3 4">
    <name type="scientific">Pyricularia grisea</name>
    <name type="common">Crabgrass-specific blast fungus</name>
    <name type="synonym">Magnaporthe grisea</name>
    <dbReference type="NCBI Taxonomy" id="148305"/>
    <lineage>
        <taxon>Eukaryota</taxon>
        <taxon>Fungi</taxon>
        <taxon>Dikarya</taxon>
        <taxon>Ascomycota</taxon>
        <taxon>Pezizomycotina</taxon>
        <taxon>Sordariomycetes</taxon>
        <taxon>Sordariomycetidae</taxon>
        <taxon>Magnaporthales</taxon>
        <taxon>Pyriculariaceae</taxon>
        <taxon>Pyricularia</taxon>
    </lineage>
</organism>
<accession>A0A6P8AN06</accession>
<dbReference type="KEGG" id="pgri:PgNI_12295"/>
<feature type="domain" description="PD-(D/E)XK nuclease-like" evidence="2">
    <location>
        <begin position="211"/>
        <end position="471"/>
    </location>
</feature>
<dbReference type="Pfam" id="PF20516">
    <property type="entry name" value="PDDEXK_12"/>
    <property type="match status" value="1"/>
</dbReference>
<reference evidence="4" key="3">
    <citation type="submission" date="2025-08" db="UniProtKB">
        <authorList>
            <consortium name="RefSeq"/>
        </authorList>
    </citation>
    <scope>IDENTIFICATION</scope>
    <source>
        <strain evidence="4">NI907</strain>
    </source>
</reference>
<dbReference type="AlphaFoldDB" id="A0A6P8AN06"/>
<dbReference type="InterPro" id="IPR046797">
    <property type="entry name" value="PDDEXK_12"/>
</dbReference>
<dbReference type="RefSeq" id="XP_030976295.1">
    <property type="nucleotide sequence ID" value="XM_031132248.1"/>
</dbReference>
<gene>
    <name evidence="4" type="ORF">PgNI_12295</name>
</gene>